<dbReference type="InterPro" id="IPR004827">
    <property type="entry name" value="bZIP"/>
</dbReference>
<dbReference type="Proteomes" id="UP000249390">
    <property type="component" value="Unassembled WGS sequence"/>
</dbReference>
<sequence>MDKVLAVDESANPFRAPPAVRPLRAADVNTESSHSMMMSRSPSECAFQRFLQEASVSVDYNSPAPAGSSAAAAAAASRWIQPRQMDGVEIADQNLRTDRNMKFGHQSSVPEPATDSAVAASLGAGAAPNVPVDSEEYQAFLKTRLYLACAAVAFSRGNSAEPEKDSAKVLPEKGFESTISNPESVVHSKGSRNGLPNGQEKNVGWHVGTPTLPTVPVKSSARVRSTSGSEQSDDDEADGEAETTHQMDATEVKRARRMLSNRESARRSRRRKQVHQTELETQVSQLRLENSSLLKRLADISQKHNDAAVDNRILKADVETLRAKVKMAEETVKRVTGINPLLQAMSEISIMSLPSFTDSTSDVSADAATTVHMQGDADHHYYQSLSRVPSHGSPIPNGLLNISPIEQRQGPTMQRGDAGGPRGTHCRGTNDVQK</sequence>
<keyword evidence="10" id="KW-1185">Reference proteome</keyword>
<dbReference type="EMBL" id="NQVE01000097">
    <property type="protein sequence ID" value="RAL49013.1"/>
    <property type="molecule type" value="Genomic_DNA"/>
</dbReference>
<dbReference type="PANTHER" id="PTHR46408:SF10">
    <property type="entry name" value="BASIC LEUCINE ZIPPER 63"/>
    <property type="match status" value="1"/>
</dbReference>
<proteinExistence type="inferred from homology"/>
<dbReference type="Gene3D" id="1.20.5.170">
    <property type="match status" value="1"/>
</dbReference>
<dbReference type="InterPro" id="IPR046347">
    <property type="entry name" value="bZIP_sf"/>
</dbReference>
<dbReference type="FunFam" id="1.20.5.170:FF:000020">
    <property type="entry name" value="BZIP transcription factor"/>
    <property type="match status" value="1"/>
</dbReference>
<evidence type="ECO:0000259" key="8">
    <source>
        <dbReference type="PROSITE" id="PS50217"/>
    </source>
</evidence>
<protein>
    <recommendedName>
        <fullName evidence="8">BZIP domain-containing protein</fullName>
    </recommendedName>
</protein>
<feature type="compositionally biased region" description="Acidic residues" evidence="7">
    <location>
        <begin position="231"/>
        <end position="241"/>
    </location>
</feature>
<evidence type="ECO:0000256" key="1">
    <source>
        <dbReference type="ARBA" id="ARBA00004123"/>
    </source>
</evidence>
<evidence type="ECO:0000256" key="2">
    <source>
        <dbReference type="ARBA" id="ARBA00007163"/>
    </source>
</evidence>
<dbReference type="GO" id="GO:0003700">
    <property type="term" value="F:DNA-binding transcription factor activity"/>
    <property type="evidence" value="ECO:0007669"/>
    <property type="project" value="InterPro"/>
</dbReference>
<name>A0A328DY10_9ASTE</name>
<keyword evidence="6" id="KW-0539">Nucleus</keyword>
<dbReference type="Pfam" id="PF12498">
    <property type="entry name" value="bZIP_C"/>
    <property type="match status" value="1"/>
</dbReference>
<evidence type="ECO:0000256" key="7">
    <source>
        <dbReference type="SAM" id="MobiDB-lite"/>
    </source>
</evidence>
<dbReference type="Pfam" id="PF00170">
    <property type="entry name" value="bZIP_1"/>
    <property type="match status" value="1"/>
</dbReference>
<dbReference type="PROSITE" id="PS50217">
    <property type="entry name" value="BZIP"/>
    <property type="match status" value="1"/>
</dbReference>
<dbReference type="InterPro" id="IPR020983">
    <property type="entry name" value="Basic_leucine-zipper_C"/>
</dbReference>
<dbReference type="GO" id="GO:0003677">
    <property type="term" value="F:DNA binding"/>
    <property type="evidence" value="ECO:0007669"/>
    <property type="project" value="UniProtKB-KW"/>
</dbReference>
<evidence type="ECO:0000256" key="3">
    <source>
        <dbReference type="ARBA" id="ARBA00023015"/>
    </source>
</evidence>
<comment type="subcellular location">
    <subcellularLocation>
        <location evidence="1">Nucleus</location>
    </subcellularLocation>
</comment>
<feature type="compositionally biased region" description="Basic and acidic residues" evidence="7">
    <location>
        <begin position="242"/>
        <end position="253"/>
    </location>
</feature>
<gene>
    <name evidence="9" type="ORF">DM860_001333</name>
</gene>
<keyword evidence="4" id="KW-0238">DNA-binding</keyword>
<keyword evidence="3" id="KW-0805">Transcription regulation</keyword>
<keyword evidence="5" id="KW-0804">Transcription</keyword>
<feature type="region of interest" description="Disordered" evidence="7">
    <location>
        <begin position="175"/>
        <end position="278"/>
    </location>
</feature>
<dbReference type="GO" id="GO:0046983">
    <property type="term" value="F:protein dimerization activity"/>
    <property type="evidence" value="ECO:0007669"/>
    <property type="project" value="UniProtKB-ARBA"/>
</dbReference>
<evidence type="ECO:0000256" key="5">
    <source>
        <dbReference type="ARBA" id="ARBA00023163"/>
    </source>
</evidence>
<evidence type="ECO:0000313" key="9">
    <source>
        <dbReference type="EMBL" id="RAL49013.1"/>
    </source>
</evidence>
<feature type="domain" description="BZIP" evidence="8">
    <location>
        <begin position="251"/>
        <end position="303"/>
    </location>
</feature>
<dbReference type="PANTHER" id="PTHR46408">
    <property type="entry name" value="BASIC LEUCINE ZIPPER 63"/>
    <property type="match status" value="1"/>
</dbReference>
<comment type="caution">
    <text evidence="9">The sequence shown here is derived from an EMBL/GenBank/DDBJ whole genome shotgun (WGS) entry which is preliminary data.</text>
</comment>
<feature type="region of interest" description="Disordered" evidence="7">
    <location>
        <begin position="407"/>
        <end position="434"/>
    </location>
</feature>
<comment type="similarity">
    <text evidence="2">Belongs to the bZIP family.</text>
</comment>
<dbReference type="SUPFAM" id="SSF57959">
    <property type="entry name" value="Leucine zipper domain"/>
    <property type="match status" value="1"/>
</dbReference>
<dbReference type="SMART" id="SM00338">
    <property type="entry name" value="BRLZ"/>
    <property type="match status" value="1"/>
</dbReference>
<evidence type="ECO:0000313" key="10">
    <source>
        <dbReference type="Proteomes" id="UP000249390"/>
    </source>
</evidence>
<evidence type="ECO:0000256" key="6">
    <source>
        <dbReference type="ARBA" id="ARBA00023242"/>
    </source>
</evidence>
<dbReference type="PROSITE" id="PS00036">
    <property type="entry name" value="BZIP_BASIC"/>
    <property type="match status" value="1"/>
</dbReference>
<reference evidence="9 10" key="1">
    <citation type="submission" date="2018-06" db="EMBL/GenBank/DDBJ databases">
        <title>The Genome of Cuscuta australis (Dodder) Provides Insight into the Evolution of Plant Parasitism.</title>
        <authorList>
            <person name="Liu H."/>
        </authorList>
    </citation>
    <scope>NUCLEOTIDE SEQUENCE [LARGE SCALE GENOMIC DNA]</scope>
    <source>
        <strain evidence="10">cv. Yunnan</strain>
        <tissue evidence="9">Vines</tissue>
    </source>
</reference>
<dbReference type="AlphaFoldDB" id="A0A328DY10"/>
<organism evidence="9 10">
    <name type="scientific">Cuscuta australis</name>
    <dbReference type="NCBI Taxonomy" id="267555"/>
    <lineage>
        <taxon>Eukaryota</taxon>
        <taxon>Viridiplantae</taxon>
        <taxon>Streptophyta</taxon>
        <taxon>Embryophyta</taxon>
        <taxon>Tracheophyta</taxon>
        <taxon>Spermatophyta</taxon>
        <taxon>Magnoliopsida</taxon>
        <taxon>eudicotyledons</taxon>
        <taxon>Gunneridae</taxon>
        <taxon>Pentapetalae</taxon>
        <taxon>asterids</taxon>
        <taxon>lamiids</taxon>
        <taxon>Solanales</taxon>
        <taxon>Convolvulaceae</taxon>
        <taxon>Cuscuteae</taxon>
        <taxon>Cuscuta</taxon>
        <taxon>Cuscuta subgen. Grammica</taxon>
        <taxon>Cuscuta sect. Cleistogrammica</taxon>
    </lineage>
</organism>
<accession>A0A328DY10</accession>
<evidence type="ECO:0000256" key="4">
    <source>
        <dbReference type="ARBA" id="ARBA00023125"/>
    </source>
</evidence>
<dbReference type="GO" id="GO:0005634">
    <property type="term" value="C:nucleus"/>
    <property type="evidence" value="ECO:0007669"/>
    <property type="project" value="UniProtKB-SubCell"/>
</dbReference>